<accession>A0A6P5EUW9</accession>
<protein>
    <submittedName>
        <fullName evidence="3">Uncharacterized protein LOC109709664</fullName>
    </submittedName>
</protein>
<dbReference type="AlphaFoldDB" id="A0A6P5EUW9"/>
<evidence type="ECO:0000313" key="3">
    <source>
        <dbReference type="RefSeq" id="XP_020087576.1"/>
    </source>
</evidence>
<name>A0A6P5EUW9_ANACO</name>
<dbReference type="OrthoDB" id="689633at2759"/>
<feature type="compositionally biased region" description="Low complexity" evidence="1">
    <location>
        <begin position="58"/>
        <end position="71"/>
    </location>
</feature>
<proteinExistence type="predicted"/>
<feature type="compositionally biased region" description="Basic and acidic residues" evidence="1">
    <location>
        <begin position="73"/>
        <end position="92"/>
    </location>
</feature>
<organism evidence="2 3">
    <name type="scientific">Ananas comosus</name>
    <name type="common">Pineapple</name>
    <name type="synonym">Ananas ananas</name>
    <dbReference type="NCBI Taxonomy" id="4615"/>
    <lineage>
        <taxon>Eukaryota</taxon>
        <taxon>Viridiplantae</taxon>
        <taxon>Streptophyta</taxon>
        <taxon>Embryophyta</taxon>
        <taxon>Tracheophyta</taxon>
        <taxon>Spermatophyta</taxon>
        <taxon>Magnoliopsida</taxon>
        <taxon>Liliopsida</taxon>
        <taxon>Poales</taxon>
        <taxon>Bromeliaceae</taxon>
        <taxon>Bromelioideae</taxon>
        <taxon>Ananas</taxon>
    </lineage>
</organism>
<evidence type="ECO:0000256" key="1">
    <source>
        <dbReference type="SAM" id="MobiDB-lite"/>
    </source>
</evidence>
<dbReference type="Proteomes" id="UP000515123">
    <property type="component" value="Linkage group 4"/>
</dbReference>
<gene>
    <name evidence="3" type="primary">LOC109709664</name>
</gene>
<feature type="compositionally biased region" description="Basic and acidic residues" evidence="1">
    <location>
        <begin position="28"/>
        <end position="55"/>
    </location>
</feature>
<dbReference type="GeneID" id="109709664"/>
<keyword evidence="2" id="KW-1185">Reference proteome</keyword>
<reference evidence="2" key="1">
    <citation type="journal article" date="2015" name="Nat. Genet.">
        <title>The pineapple genome and the evolution of CAM photosynthesis.</title>
        <authorList>
            <person name="Ming R."/>
            <person name="VanBuren R."/>
            <person name="Wai C.M."/>
            <person name="Tang H."/>
            <person name="Schatz M.C."/>
            <person name="Bowers J.E."/>
            <person name="Lyons E."/>
            <person name="Wang M.L."/>
            <person name="Chen J."/>
            <person name="Biggers E."/>
            <person name="Zhang J."/>
            <person name="Huang L."/>
            <person name="Zhang L."/>
            <person name="Miao W."/>
            <person name="Zhang J."/>
            <person name="Ye Z."/>
            <person name="Miao C."/>
            <person name="Lin Z."/>
            <person name="Wang H."/>
            <person name="Zhou H."/>
            <person name="Yim W.C."/>
            <person name="Priest H.D."/>
            <person name="Zheng C."/>
            <person name="Woodhouse M."/>
            <person name="Edger P.P."/>
            <person name="Guyot R."/>
            <person name="Guo H.B."/>
            <person name="Guo H."/>
            <person name="Zheng G."/>
            <person name="Singh R."/>
            <person name="Sharma A."/>
            <person name="Min X."/>
            <person name="Zheng Y."/>
            <person name="Lee H."/>
            <person name="Gurtowski J."/>
            <person name="Sedlazeck F.J."/>
            <person name="Harkess A."/>
            <person name="McKain M.R."/>
            <person name="Liao Z."/>
            <person name="Fang J."/>
            <person name="Liu J."/>
            <person name="Zhang X."/>
            <person name="Zhang Q."/>
            <person name="Hu W."/>
            <person name="Qin Y."/>
            <person name="Wang K."/>
            <person name="Chen L.Y."/>
            <person name="Shirley N."/>
            <person name="Lin Y.R."/>
            <person name="Liu L.Y."/>
            <person name="Hernandez A.G."/>
            <person name="Wright C.L."/>
            <person name="Bulone V."/>
            <person name="Tuskan G.A."/>
            <person name="Heath K."/>
            <person name="Zee F."/>
            <person name="Moore P.H."/>
            <person name="Sunkar R."/>
            <person name="Leebens-Mack J.H."/>
            <person name="Mockler T."/>
            <person name="Bennetzen J.L."/>
            <person name="Freeling M."/>
            <person name="Sankoff D."/>
            <person name="Paterson A.H."/>
            <person name="Zhu X."/>
            <person name="Yang X."/>
            <person name="Smith J.A."/>
            <person name="Cushman J.C."/>
            <person name="Paull R.E."/>
            <person name="Yu Q."/>
        </authorList>
    </citation>
    <scope>NUCLEOTIDE SEQUENCE [LARGE SCALE GENOMIC DNA]</scope>
    <source>
        <strain evidence="2">cv. F153</strain>
    </source>
</reference>
<evidence type="ECO:0000313" key="2">
    <source>
        <dbReference type="Proteomes" id="UP000515123"/>
    </source>
</evidence>
<reference evidence="3" key="2">
    <citation type="submission" date="2025-08" db="UniProtKB">
        <authorList>
            <consortium name="RefSeq"/>
        </authorList>
    </citation>
    <scope>IDENTIFICATION</scope>
    <source>
        <tissue evidence="3">Leaf</tissue>
    </source>
</reference>
<dbReference type="RefSeq" id="XP_020087576.1">
    <property type="nucleotide sequence ID" value="XM_020231987.1"/>
</dbReference>
<sequence length="170" mass="18302">MEDVADERERLTSLTNLNPEEEEEEEEGQKREKSPGGEREEGVDTATRGKEEGIIDHIISNLSINIPSLSPHGLEEKKEEVKESMEETHQKEDEEPNNGGGDGLIDHIVSKLDATIAISPSGKKIKGGEESSSGGVINHLLSTLPASLPISDEQAPGADEASLLISIVED</sequence>
<feature type="region of interest" description="Disordered" evidence="1">
    <location>
        <begin position="1"/>
        <end position="105"/>
    </location>
</feature>